<keyword evidence="6" id="KW-1185">Reference proteome</keyword>
<protein>
    <recommendedName>
        <fullName evidence="2">hydroxymethylpyrimidine kinase</fullName>
        <ecNumber evidence="2">2.7.1.49</ecNumber>
    </recommendedName>
</protein>
<dbReference type="EMBL" id="BAZW01000048">
    <property type="protein sequence ID" value="GAO31457.1"/>
    <property type="molecule type" value="Genomic_DNA"/>
</dbReference>
<feature type="domain" description="Pyridoxamine kinase/Phosphomethylpyrimidine kinase" evidence="4">
    <location>
        <begin position="15"/>
        <end position="241"/>
    </location>
</feature>
<dbReference type="SUPFAM" id="SSF53613">
    <property type="entry name" value="Ribokinase-like"/>
    <property type="match status" value="1"/>
</dbReference>
<organism evidence="5 6">
    <name type="scientific">Geofilum rubicundum JCM 15548</name>
    <dbReference type="NCBI Taxonomy" id="1236989"/>
    <lineage>
        <taxon>Bacteria</taxon>
        <taxon>Pseudomonadati</taxon>
        <taxon>Bacteroidota</taxon>
        <taxon>Bacteroidia</taxon>
        <taxon>Marinilabiliales</taxon>
        <taxon>Marinilabiliaceae</taxon>
        <taxon>Geofilum</taxon>
    </lineage>
</organism>
<evidence type="ECO:0000313" key="5">
    <source>
        <dbReference type="EMBL" id="GAO31457.1"/>
    </source>
</evidence>
<dbReference type="EC" id="2.7.1.49" evidence="2"/>
<reference evidence="5 6" key="1">
    <citation type="journal article" date="2015" name="Microbes Environ.">
        <title>Distribution and evolution of nitrogen fixation genes in the phylum bacteroidetes.</title>
        <authorList>
            <person name="Inoue J."/>
            <person name="Oshima K."/>
            <person name="Suda W."/>
            <person name="Sakamoto M."/>
            <person name="Iino T."/>
            <person name="Noda S."/>
            <person name="Hongoh Y."/>
            <person name="Hattori M."/>
            <person name="Ohkuma M."/>
        </authorList>
    </citation>
    <scope>NUCLEOTIDE SEQUENCE [LARGE SCALE GENOMIC DNA]</scope>
    <source>
        <strain evidence="5">JCM 15548</strain>
    </source>
</reference>
<dbReference type="Gene3D" id="3.40.1190.20">
    <property type="match status" value="1"/>
</dbReference>
<evidence type="ECO:0000313" key="6">
    <source>
        <dbReference type="Proteomes" id="UP000032900"/>
    </source>
</evidence>
<comment type="caution">
    <text evidence="5">The sequence shown here is derived from an EMBL/GenBank/DDBJ whole genome shotgun (WGS) entry which is preliminary data.</text>
</comment>
<dbReference type="PANTHER" id="PTHR20858:SF17">
    <property type="entry name" value="HYDROXYMETHYLPYRIMIDINE_PHOSPHOMETHYLPYRIMIDINE KINASE THI20-RELATED"/>
    <property type="match status" value="1"/>
</dbReference>
<dbReference type="RefSeq" id="WP_062127587.1">
    <property type="nucleotide sequence ID" value="NZ_BAZW01000048.1"/>
</dbReference>
<proteinExistence type="predicted"/>
<dbReference type="OrthoDB" id="9810880at2"/>
<comment type="pathway">
    <text evidence="1">Cofactor biosynthesis; thiamine diphosphate biosynthesis.</text>
</comment>
<dbReference type="GO" id="GO:0008902">
    <property type="term" value="F:hydroxymethylpyrimidine kinase activity"/>
    <property type="evidence" value="ECO:0007669"/>
    <property type="project" value="UniProtKB-EC"/>
</dbReference>
<dbReference type="InterPro" id="IPR004399">
    <property type="entry name" value="HMP/HMP-P_kinase_dom"/>
</dbReference>
<feature type="region of interest" description="Disordered" evidence="3">
    <location>
        <begin position="249"/>
        <end position="268"/>
    </location>
</feature>
<dbReference type="CDD" id="cd01169">
    <property type="entry name" value="HMPP_kinase"/>
    <property type="match status" value="1"/>
</dbReference>
<dbReference type="InterPro" id="IPR013749">
    <property type="entry name" value="PM/HMP-P_kinase-1"/>
</dbReference>
<name>A0A0E9M0X8_9BACT</name>
<evidence type="ECO:0000256" key="2">
    <source>
        <dbReference type="ARBA" id="ARBA00012135"/>
    </source>
</evidence>
<gene>
    <name evidence="5" type="ORF">JCM15548_13820</name>
</gene>
<dbReference type="AlphaFoldDB" id="A0A0E9M0X8"/>
<dbReference type="GO" id="GO:0005829">
    <property type="term" value="C:cytosol"/>
    <property type="evidence" value="ECO:0007669"/>
    <property type="project" value="TreeGrafter"/>
</dbReference>
<accession>A0A0E9M0X8</accession>
<evidence type="ECO:0000259" key="4">
    <source>
        <dbReference type="Pfam" id="PF08543"/>
    </source>
</evidence>
<dbReference type="GO" id="GO:0009228">
    <property type="term" value="P:thiamine biosynthetic process"/>
    <property type="evidence" value="ECO:0007669"/>
    <property type="project" value="InterPro"/>
</dbReference>
<sequence>MEDRLPIALSIGGWDPCGGAGLAADIKTFEMSGVLGMGVCTAVTCQVHDAFEGMEWTDDDLIFSQLKLLISRYELRAVKFGIVPSMAVLSQCIALLKASFPGIKMIWDPILKASAGYAFHANTATDDLSSVLSAVTLITPNTMEAGQLWGTADARELQKMLQPGGALLLKGGHAVGHANDVLIEEEGIRVIAGEKFANNPGKHGSGCVLSAAICAQLAKGEGLYEACVSGKRYAERYIRSTGHLLGRHFQGDQVPGYQEKGPGKKSKT</sequence>
<dbReference type="InterPro" id="IPR029056">
    <property type="entry name" value="Ribokinase-like"/>
</dbReference>
<evidence type="ECO:0000256" key="1">
    <source>
        <dbReference type="ARBA" id="ARBA00004948"/>
    </source>
</evidence>
<evidence type="ECO:0000256" key="3">
    <source>
        <dbReference type="SAM" id="MobiDB-lite"/>
    </source>
</evidence>
<keyword evidence="5" id="KW-0808">Transferase</keyword>
<dbReference type="Pfam" id="PF08543">
    <property type="entry name" value="Phos_pyr_kin"/>
    <property type="match status" value="1"/>
</dbReference>
<dbReference type="PANTHER" id="PTHR20858">
    <property type="entry name" value="PHOSPHOMETHYLPYRIMIDINE KINASE"/>
    <property type="match status" value="1"/>
</dbReference>
<dbReference type="STRING" id="1236989.JCM15548_13820"/>
<keyword evidence="5" id="KW-0418">Kinase</keyword>
<dbReference type="Proteomes" id="UP000032900">
    <property type="component" value="Unassembled WGS sequence"/>
</dbReference>
<dbReference type="GO" id="GO:0008972">
    <property type="term" value="F:phosphomethylpyrimidine kinase activity"/>
    <property type="evidence" value="ECO:0007669"/>
    <property type="project" value="InterPro"/>
</dbReference>